<accession>D3AUS1</accession>
<feature type="signal peptide" evidence="2">
    <location>
        <begin position="1"/>
        <end position="23"/>
    </location>
</feature>
<dbReference type="PROSITE" id="PS51257">
    <property type="entry name" value="PROKAR_LIPOPROTEIN"/>
    <property type="match status" value="1"/>
</dbReference>
<dbReference type="Proteomes" id="UP000004968">
    <property type="component" value="Unassembled WGS sequence"/>
</dbReference>
<gene>
    <name evidence="3" type="ORF">CLOSTHATH_07390</name>
</gene>
<reference evidence="3 4" key="1">
    <citation type="submission" date="2010-01" db="EMBL/GenBank/DDBJ databases">
        <authorList>
            <person name="Weinstock G."/>
            <person name="Sodergren E."/>
            <person name="Clifton S."/>
            <person name="Fulton L."/>
            <person name="Fulton B."/>
            <person name="Courtney L."/>
            <person name="Fronick C."/>
            <person name="Harrison M."/>
            <person name="Strong C."/>
            <person name="Farmer C."/>
            <person name="Delahaunty K."/>
            <person name="Markovic C."/>
            <person name="Hall O."/>
            <person name="Minx P."/>
            <person name="Tomlinson C."/>
            <person name="Mitreva M."/>
            <person name="Nelson J."/>
            <person name="Hou S."/>
            <person name="Wollam A."/>
            <person name="Pepin K.H."/>
            <person name="Johnson M."/>
            <person name="Bhonagiri V."/>
            <person name="Nash W.E."/>
            <person name="Warren W."/>
            <person name="Chinwalla A."/>
            <person name="Mardis E.R."/>
            <person name="Wilson R.K."/>
        </authorList>
    </citation>
    <scope>NUCLEOTIDE SEQUENCE [LARGE SCALE GENOMIC DNA]</scope>
    <source>
        <strain evidence="3 4">DSM 13479</strain>
    </source>
</reference>
<comment type="caution">
    <text evidence="3">The sequence shown here is derived from an EMBL/GenBank/DDBJ whole genome shotgun (WGS) entry which is preliminary data.</text>
</comment>
<feature type="compositionally biased region" description="Low complexity" evidence="1">
    <location>
        <begin position="39"/>
        <end position="59"/>
    </location>
</feature>
<dbReference type="HOGENOM" id="CLU_2966310_0_0_9"/>
<evidence type="ECO:0000313" key="3">
    <source>
        <dbReference type="EMBL" id="EFC94436.1"/>
    </source>
</evidence>
<feature type="chain" id="PRO_5039711610" evidence="2">
    <location>
        <begin position="24"/>
        <end position="59"/>
    </location>
</feature>
<feature type="non-terminal residue" evidence="3">
    <location>
        <position position="59"/>
    </location>
</feature>
<protein>
    <submittedName>
        <fullName evidence="3">Uncharacterized protein</fullName>
    </submittedName>
</protein>
<keyword evidence="2" id="KW-0732">Signal</keyword>
<evidence type="ECO:0000256" key="2">
    <source>
        <dbReference type="SAM" id="SignalP"/>
    </source>
</evidence>
<dbReference type="AlphaFoldDB" id="D3AUS1"/>
<proteinExistence type="predicted"/>
<dbReference type="EMBL" id="ACIO01001121">
    <property type="protein sequence ID" value="EFC94436.1"/>
    <property type="molecule type" value="Genomic_DNA"/>
</dbReference>
<sequence length="59" mass="5813">MRKTLWKKLGALAVTAVTAVSLAGCSGGAMSEIGSQTTAADSAAESSQAEPQAAEAESD</sequence>
<name>D3AUS1_9FIRM</name>
<evidence type="ECO:0000313" key="4">
    <source>
        <dbReference type="Proteomes" id="UP000004968"/>
    </source>
</evidence>
<evidence type="ECO:0000256" key="1">
    <source>
        <dbReference type="SAM" id="MobiDB-lite"/>
    </source>
</evidence>
<feature type="region of interest" description="Disordered" evidence="1">
    <location>
        <begin position="31"/>
        <end position="59"/>
    </location>
</feature>
<organism evidence="3 4">
    <name type="scientific">Hungatella hathewayi DSM 13479</name>
    <dbReference type="NCBI Taxonomy" id="566550"/>
    <lineage>
        <taxon>Bacteria</taxon>
        <taxon>Bacillati</taxon>
        <taxon>Bacillota</taxon>
        <taxon>Clostridia</taxon>
        <taxon>Lachnospirales</taxon>
        <taxon>Lachnospiraceae</taxon>
        <taxon>Hungatella</taxon>
    </lineage>
</organism>